<proteinExistence type="predicted"/>
<organism evidence="1 2">
    <name type="scientific">Pyropia yezoensis</name>
    <name type="common">Susabi-nori</name>
    <name type="synonym">Porphyra yezoensis</name>
    <dbReference type="NCBI Taxonomy" id="2788"/>
    <lineage>
        <taxon>Eukaryota</taxon>
        <taxon>Rhodophyta</taxon>
        <taxon>Bangiophyceae</taxon>
        <taxon>Bangiales</taxon>
        <taxon>Bangiaceae</taxon>
        <taxon>Pyropia</taxon>
    </lineage>
</organism>
<dbReference type="EMBL" id="CM020619">
    <property type="protein sequence ID" value="KAK1865922.1"/>
    <property type="molecule type" value="Genomic_DNA"/>
</dbReference>
<protein>
    <submittedName>
        <fullName evidence="1">Uncharacterized protein</fullName>
    </submittedName>
</protein>
<gene>
    <name evidence="1" type="ORF">I4F81_008444</name>
</gene>
<comment type="caution">
    <text evidence="1">The sequence shown here is derived from an EMBL/GenBank/DDBJ whole genome shotgun (WGS) entry which is preliminary data.</text>
</comment>
<evidence type="ECO:0000313" key="1">
    <source>
        <dbReference type="EMBL" id="KAK1865922.1"/>
    </source>
</evidence>
<keyword evidence="2" id="KW-1185">Reference proteome</keyword>
<dbReference type="Proteomes" id="UP000798662">
    <property type="component" value="Chromosome 2"/>
</dbReference>
<accession>A0ACC3C6X4</accession>
<reference evidence="1" key="1">
    <citation type="submission" date="2019-11" db="EMBL/GenBank/DDBJ databases">
        <title>Nori genome reveals adaptations in red seaweeds to the harsh intertidal environment.</title>
        <authorList>
            <person name="Wang D."/>
            <person name="Mao Y."/>
        </authorList>
    </citation>
    <scope>NUCLEOTIDE SEQUENCE</scope>
    <source>
        <tissue evidence="1">Gametophyte</tissue>
    </source>
</reference>
<evidence type="ECO:0000313" key="2">
    <source>
        <dbReference type="Proteomes" id="UP000798662"/>
    </source>
</evidence>
<name>A0ACC3C6X4_PYRYE</name>
<sequence length="91" mass="9709">MASTRDCSNRAQKLNWSQTTRDGAPRSTLAKIIDPVGVCIEPAALDPFVAPEVPLQESDMSDDADQTASAGAPAAHSGMDHADDTYQQHQQ</sequence>